<feature type="non-terminal residue" evidence="3">
    <location>
        <position position="1"/>
    </location>
</feature>
<evidence type="ECO:0000259" key="2">
    <source>
        <dbReference type="Pfam" id="PF04675"/>
    </source>
</evidence>
<dbReference type="GO" id="GO:0032807">
    <property type="term" value="C:DNA ligase IV complex"/>
    <property type="evidence" value="ECO:0007669"/>
    <property type="project" value="TreeGrafter"/>
</dbReference>
<sequence length="211" mass="23751">RWKTSGGLDFASSVERVMAIIDGESTAGREVTLEELDDTLDQIAASSSFSSASLRERVTTKHGRSICADDLLSKIFRALQSSETKWMIRIISKNYSPACVLETLPAVDTCDKLKEVATGSRWMSVERKYNGEYSAIKIFSKSGRDSTNDCMGIHRALWNSLELDIAGCKVKKRCILEGELLVWNDDDGRIEPFYKIRRYLEIRPLNRASIS</sequence>
<evidence type="ECO:0000313" key="4">
    <source>
        <dbReference type="Proteomes" id="UP000717696"/>
    </source>
</evidence>
<name>A0A9P9EPT0_9HYPO</name>
<dbReference type="SUPFAM" id="SSF56091">
    <property type="entry name" value="DNA ligase/mRNA capping enzyme, catalytic domain"/>
    <property type="match status" value="1"/>
</dbReference>
<dbReference type="AlphaFoldDB" id="A0A9P9EPT0"/>
<comment type="caution">
    <text evidence="3">The sequence shown here is derived from an EMBL/GenBank/DDBJ whole genome shotgun (WGS) entry which is preliminary data.</text>
</comment>
<dbReference type="OrthoDB" id="5003716at2759"/>
<organism evidence="3 4">
    <name type="scientific">Dactylonectria estremocensis</name>
    <dbReference type="NCBI Taxonomy" id="1079267"/>
    <lineage>
        <taxon>Eukaryota</taxon>
        <taxon>Fungi</taxon>
        <taxon>Dikarya</taxon>
        <taxon>Ascomycota</taxon>
        <taxon>Pezizomycotina</taxon>
        <taxon>Sordariomycetes</taxon>
        <taxon>Hypocreomycetidae</taxon>
        <taxon>Hypocreales</taxon>
        <taxon>Nectriaceae</taxon>
        <taxon>Dactylonectria</taxon>
    </lineage>
</organism>
<dbReference type="GO" id="GO:0006303">
    <property type="term" value="P:double-strand break repair via nonhomologous end joining"/>
    <property type="evidence" value="ECO:0007669"/>
    <property type="project" value="TreeGrafter"/>
</dbReference>
<dbReference type="GO" id="GO:0006297">
    <property type="term" value="P:nucleotide-excision repair, DNA gap filling"/>
    <property type="evidence" value="ECO:0007669"/>
    <property type="project" value="TreeGrafter"/>
</dbReference>
<protein>
    <recommendedName>
        <fullName evidence="2">DNA ligase ATP-dependent N-terminal domain-containing protein</fullName>
    </recommendedName>
</protein>
<dbReference type="GO" id="GO:0006310">
    <property type="term" value="P:DNA recombination"/>
    <property type="evidence" value="ECO:0007669"/>
    <property type="project" value="InterPro"/>
</dbReference>
<dbReference type="InterPro" id="IPR012308">
    <property type="entry name" value="DNA_ligase_ATP-dep_N"/>
</dbReference>
<dbReference type="GO" id="GO:0005524">
    <property type="term" value="F:ATP binding"/>
    <property type="evidence" value="ECO:0007669"/>
    <property type="project" value="InterPro"/>
</dbReference>
<keyword evidence="4" id="KW-1185">Reference proteome</keyword>
<dbReference type="Gene3D" id="1.10.3260.10">
    <property type="entry name" value="DNA ligase, ATP-dependent, N-terminal domain"/>
    <property type="match status" value="1"/>
</dbReference>
<dbReference type="EMBL" id="JAGMUU010000012">
    <property type="protein sequence ID" value="KAH7141583.1"/>
    <property type="molecule type" value="Genomic_DNA"/>
</dbReference>
<evidence type="ECO:0000313" key="3">
    <source>
        <dbReference type="EMBL" id="KAH7141583.1"/>
    </source>
</evidence>
<dbReference type="Gene3D" id="3.30.470.30">
    <property type="entry name" value="DNA ligase/mRNA capping enzyme"/>
    <property type="match status" value="1"/>
</dbReference>
<proteinExistence type="predicted"/>
<feature type="domain" description="DNA ligase ATP-dependent N-terminal" evidence="2">
    <location>
        <begin position="24"/>
        <end position="95"/>
    </location>
</feature>
<dbReference type="Pfam" id="PF04675">
    <property type="entry name" value="DNA_ligase_A_N"/>
    <property type="match status" value="1"/>
</dbReference>
<keyword evidence="1" id="KW-0436">Ligase</keyword>
<evidence type="ECO:0000256" key="1">
    <source>
        <dbReference type="ARBA" id="ARBA00022598"/>
    </source>
</evidence>
<dbReference type="Proteomes" id="UP000717696">
    <property type="component" value="Unassembled WGS sequence"/>
</dbReference>
<reference evidence="3" key="1">
    <citation type="journal article" date="2021" name="Nat. Commun.">
        <title>Genetic determinants of endophytism in the Arabidopsis root mycobiome.</title>
        <authorList>
            <person name="Mesny F."/>
            <person name="Miyauchi S."/>
            <person name="Thiergart T."/>
            <person name="Pickel B."/>
            <person name="Atanasova L."/>
            <person name="Karlsson M."/>
            <person name="Huettel B."/>
            <person name="Barry K.W."/>
            <person name="Haridas S."/>
            <person name="Chen C."/>
            <person name="Bauer D."/>
            <person name="Andreopoulos W."/>
            <person name="Pangilinan J."/>
            <person name="LaButti K."/>
            <person name="Riley R."/>
            <person name="Lipzen A."/>
            <person name="Clum A."/>
            <person name="Drula E."/>
            <person name="Henrissat B."/>
            <person name="Kohler A."/>
            <person name="Grigoriev I.V."/>
            <person name="Martin F.M."/>
            <person name="Hacquard S."/>
        </authorList>
    </citation>
    <scope>NUCLEOTIDE SEQUENCE</scope>
    <source>
        <strain evidence="3">MPI-CAGE-AT-0021</strain>
    </source>
</reference>
<dbReference type="GO" id="GO:0003677">
    <property type="term" value="F:DNA binding"/>
    <property type="evidence" value="ECO:0007669"/>
    <property type="project" value="InterPro"/>
</dbReference>
<dbReference type="InterPro" id="IPR029710">
    <property type="entry name" value="LIG4"/>
</dbReference>
<dbReference type="PANTHER" id="PTHR45997:SF2">
    <property type="entry name" value="ATP DEPENDENT DNA LIGASE DOMAIN PROTEIN (AFU_ORTHOLOGUE AFUA_5G02430)"/>
    <property type="match status" value="1"/>
</dbReference>
<dbReference type="PANTHER" id="PTHR45997">
    <property type="entry name" value="DNA LIGASE 4"/>
    <property type="match status" value="1"/>
</dbReference>
<gene>
    <name evidence="3" type="ORF">B0J13DRAFT_557075</name>
</gene>
<dbReference type="InterPro" id="IPR036599">
    <property type="entry name" value="DNA_ligase_N_sf"/>
</dbReference>
<dbReference type="GO" id="GO:0003910">
    <property type="term" value="F:DNA ligase (ATP) activity"/>
    <property type="evidence" value="ECO:0007669"/>
    <property type="project" value="InterPro"/>
</dbReference>
<accession>A0A9P9EPT0</accession>